<keyword evidence="3" id="KW-1185">Reference proteome</keyword>
<evidence type="ECO:0000313" key="3">
    <source>
        <dbReference type="Proteomes" id="UP000696280"/>
    </source>
</evidence>
<organism evidence="2 3">
    <name type="scientific">Hymenoscyphus fraxineus</name>
    <dbReference type="NCBI Taxonomy" id="746836"/>
    <lineage>
        <taxon>Eukaryota</taxon>
        <taxon>Fungi</taxon>
        <taxon>Dikarya</taxon>
        <taxon>Ascomycota</taxon>
        <taxon>Pezizomycotina</taxon>
        <taxon>Leotiomycetes</taxon>
        <taxon>Helotiales</taxon>
        <taxon>Helotiaceae</taxon>
        <taxon>Hymenoscyphus</taxon>
    </lineage>
</organism>
<sequence length="158" mass="17355">MLFKILTIATLFSLVSATPVPEQMGDLPPLPNGPTDLPPLGRDYFWKVTNWKAECLPDSKCSYSFNISGVETQRGTNPTVPPFIATCEAVTNQGGPYAPCTITDQPKYEGQRNVSAGLLKQENIKDVLGVERLAVQVSYLFEDLDDAYVLPLILDMCV</sequence>
<accession>A0A9N9Q0V6</accession>
<keyword evidence="1" id="KW-0732">Signal</keyword>
<name>A0A9N9Q0V6_9HELO</name>
<dbReference type="OrthoDB" id="10358497at2759"/>
<reference evidence="2" key="1">
    <citation type="submission" date="2021-07" db="EMBL/GenBank/DDBJ databases">
        <authorList>
            <person name="Durling M."/>
        </authorList>
    </citation>
    <scope>NUCLEOTIDE SEQUENCE</scope>
</reference>
<protein>
    <submittedName>
        <fullName evidence="2">Uncharacterized protein</fullName>
    </submittedName>
</protein>
<dbReference type="EMBL" id="CAJVRL010000103">
    <property type="protein sequence ID" value="CAG8961132.1"/>
    <property type="molecule type" value="Genomic_DNA"/>
</dbReference>
<evidence type="ECO:0000256" key="1">
    <source>
        <dbReference type="SAM" id="SignalP"/>
    </source>
</evidence>
<dbReference type="Proteomes" id="UP000696280">
    <property type="component" value="Unassembled WGS sequence"/>
</dbReference>
<gene>
    <name evidence="2" type="ORF">HYFRA_00002675</name>
</gene>
<evidence type="ECO:0000313" key="2">
    <source>
        <dbReference type="EMBL" id="CAG8961132.1"/>
    </source>
</evidence>
<feature type="signal peptide" evidence="1">
    <location>
        <begin position="1"/>
        <end position="17"/>
    </location>
</feature>
<dbReference type="AlphaFoldDB" id="A0A9N9Q0V6"/>
<proteinExistence type="predicted"/>
<feature type="chain" id="PRO_5040380974" evidence="1">
    <location>
        <begin position="18"/>
        <end position="158"/>
    </location>
</feature>
<comment type="caution">
    <text evidence="2">The sequence shown here is derived from an EMBL/GenBank/DDBJ whole genome shotgun (WGS) entry which is preliminary data.</text>
</comment>